<proteinExistence type="predicted"/>
<organism evidence="1 2">
    <name type="scientific">Botryotinia fuckeliana (strain T4)</name>
    <name type="common">Noble rot fungus</name>
    <name type="synonym">Botrytis cinerea</name>
    <dbReference type="NCBI Taxonomy" id="999810"/>
    <lineage>
        <taxon>Eukaryota</taxon>
        <taxon>Fungi</taxon>
        <taxon>Dikarya</taxon>
        <taxon>Ascomycota</taxon>
        <taxon>Pezizomycotina</taxon>
        <taxon>Leotiomycetes</taxon>
        <taxon>Helotiales</taxon>
        <taxon>Sclerotiniaceae</taxon>
        <taxon>Botrytis</taxon>
    </lineage>
</organism>
<dbReference type="Proteomes" id="UP000008177">
    <property type="component" value="Unplaced contigs"/>
</dbReference>
<evidence type="ECO:0000313" key="1">
    <source>
        <dbReference type="EMBL" id="CCD45112.1"/>
    </source>
</evidence>
<sequence length="51" mass="5744">MCMEIVMVDNLHIRRSIKGCNPIDNTTAFEAVDSRAGDEFLGKRGLNIYLD</sequence>
<reference evidence="2" key="1">
    <citation type="journal article" date="2011" name="PLoS Genet.">
        <title>Genomic analysis of the necrotrophic fungal pathogens Sclerotinia sclerotiorum and Botrytis cinerea.</title>
        <authorList>
            <person name="Amselem J."/>
            <person name="Cuomo C.A."/>
            <person name="van Kan J.A."/>
            <person name="Viaud M."/>
            <person name="Benito E.P."/>
            <person name="Couloux A."/>
            <person name="Coutinho P.M."/>
            <person name="de Vries R.P."/>
            <person name="Dyer P.S."/>
            <person name="Fillinger S."/>
            <person name="Fournier E."/>
            <person name="Gout L."/>
            <person name="Hahn M."/>
            <person name="Kohn L."/>
            <person name="Lapalu N."/>
            <person name="Plummer K.M."/>
            <person name="Pradier J.M."/>
            <person name="Quevillon E."/>
            <person name="Sharon A."/>
            <person name="Simon A."/>
            <person name="ten Have A."/>
            <person name="Tudzynski B."/>
            <person name="Tudzynski P."/>
            <person name="Wincker P."/>
            <person name="Andrew M."/>
            <person name="Anthouard V."/>
            <person name="Beever R.E."/>
            <person name="Beffa R."/>
            <person name="Benoit I."/>
            <person name="Bouzid O."/>
            <person name="Brault B."/>
            <person name="Chen Z."/>
            <person name="Choquer M."/>
            <person name="Collemare J."/>
            <person name="Cotton P."/>
            <person name="Danchin E.G."/>
            <person name="Da Silva C."/>
            <person name="Gautier A."/>
            <person name="Giraud C."/>
            <person name="Giraud T."/>
            <person name="Gonzalez C."/>
            <person name="Grossetete S."/>
            <person name="Guldener U."/>
            <person name="Henrissat B."/>
            <person name="Howlett B.J."/>
            <person name="Kodira C."/>
            <person name="Kretschmer M."/>
            <person name="Lappartient A."/>
            <person name="Leroch M."/>
            <person name="Levis C."/>
            <person name="Mauceli E."/>
            <person name="Neuveglise C."/>
            <person name="Oeser B."/>
            <person name="Pearson M."/>
            <person name="Poulain J."/>
            <person name="Poussereau N."/>
            <person name="Quesneville H."/>
            <person name="Rascle C."/>
            <person name="Schumacher J."/>
            <person name="Segurens B."/>
            <person name="Sexton A."/>
            <person name="Silva E."/>
            <person name="Sirven C."/>
            <person name="Soanes D.M."/>
            <person name="Talbot N.J."/>
            <person name="Templeton M."/>
            <person name="Yandava C."/>
            <person name="Yarden O."/>
            <person name="Zeng Q."/>
            <person name="Rollins J.A."/>
            <person name="Lebrun M.H."/>
            <person name="Dickman M."/>
        </authorList>
    </citation>
    <scope>NUCLEOTIDE SEQUENCE [LARGE SCALE GENOMIC DNA]</scope>
    <source>
        <strain evidence="2">T4</strain>
    </source>
</reference>
<dbReference type="InParanoid" id="G2XX34"/>
<dbReference type="AlphaFoldDB" id="G2XX34"/>
<protein>
    <submittedName>
        <fullName evidence="1">Uncharacterized protein</fullName>
    </submittedName>
</protein>
<dbReference type="EMBL" id="FQ790275">
    <property type="protein sequence ID" value="CCD45112.1"/>
    <property type="molecule type" value="Genomic_DNA"/>
</dbReference>
<gene>
    <name evidence="1" type="ORF">BofuT4_uP008290.1</name>
</gene>
<evidence type="ECO:0000313" key="2">
    <source>
        <dbReference type="Proteomes" id="UP000008177"/>
    </source>
</evidence>
<dbReference type="HOGENOM" id="CLU_3106049_0_0_1"/>
<name>G2XX34_BOTF4</name>
<accession>G2XX34</accession>